<proteinExistence type="predicted"/>
<evidence type="ECO:0000313" key="1">
    <source>
        <dbReference type="EMBL" id="CDM58146.1"/>
    </source>
</evidence>
<keyword evidence="2" id="KW-1185">Reference proteome</keyword>
<evidence type="ECO:0000313" key="2">
    <source>
        <dbReference type="Proteomes" id="UP000019443"/>
    </source>
</evidence>
<organism evidence="1 2">
    <name type="scientific">Rhizobium favelukesii</name>
    <dbReference type="NCBI Taxonomy" id="348824"/>
    <lineage>
        <taxon>Bacteria</taxon>
        <taxon>Pseudomonadati</taxon>
        <taxon>Pseudomonadota</taxon>
        <taxon>Alphaproteobacteria</taxon>
        <taxon>Hyphomicrobiales</taxon>
        <taxon>Rhizobiaceae</taxon>
        <taxon>Rhizobium/Agrobacterium group</taxon>
        <taxon>Rhizobium</taxon>
    </lineage>
</organism>
<accession>W6RV18</accession>
<gene>
    <name evidence="1" type="ORF">LPU83_2491</name>
</gene>
<sequence length="53" mass="5874">MRQPSRRLMREDFERSFWLKGLRIHVGACTLALTLISADAAFGAASTTVAHRG</sequence>
<dbReference type="PATRIC" id="fig|348824.6.peg.2682"/>
<dbReference type="KEGG" id="rhl:LPU83_2491"/>
<protein>
    <submittedName>
        <fullName evidence="1">Uncharacterized protein</fullName>
    </submittedName>
</protein>
<name>W6RV18_9HYPH</name>
<dbReference type="EMBL" id="HG916852">
    <property type="protein sequence ID" value="CDM58146.1"/>
    <property type="molecule type" value="Genomic_DNA"/>
</dbReference>
<dbReference type="HOGENOM" id="CLU_3065545_0_0_5"/>
<reference evidence="1" key="1">
    <citation type="submission" date="2013-11" db="EMBL/GenBank/DDBJ databases">
        <title>Draft genome sequence of the broad-host-range Rhizobium sp. LPU83 strain, a member of the low-genetic diversity Oregon-like Rhizobium sp. group.</title>
        <authorList>
            <person name="Wibberg D."/>
            <person name="Puehler A."/>
            <person name="Schlueter A."/>
        </authorList>
    </citation>
    <scope>NUCLEOTIDE SEQUENCE [LARGE SCALE GENOMIC DNA]</scope>
    <source>
        <strain evidence="1">LPU83</strain>
    </source>
</reference>
<dbReference type="AlphaFoldDB" id="W6RV18"/>
<dbReference type="Proteomes" id="UP000019443">
    <property type="component" value="Chromosome"/>
</dbReference>